<dbReference type="PROSITE" id="PS50109">
    <property type="entry name" value="HIS_KIN"/>
    <property type="match status" value="1"/>
</dbReference>
<keyword evidence="8 14" id="KW-0547">Nucleotide-binding</keyword>
<dbReference type="SMART" id="SM00387">
    <property type="entry name" value="HATPase_c"/>
    <property type="match status" value="1"/>
</dbReference>
<evidence type="ECO:0000256" key="10">
    <source>
        <dbReference type="ARBA" id="ARBA00022840"/>
    </source>
</evidence>
<comment type="caution">
    <text evidence="17">The sequence shown here is derived from an EMBL/GenBank/DDBJ whole genome shotgun (WGS) entry which is preliminary data.</text>
</comment>
<accession>A0ABP3T8M8</accession>
<keyword evidence="9 14" id="KW-0418">Kinase</keyword>
<dbReference type="PRINTS" id="PR00344">
    <property type="entry name" value="BCTRLSENSOR"/>
</dbReference>
<evidence type="ECO:0000256" key="5">
    <source>
        <dbReference type="ARBA" id="ARBA00022553"/>
    </source>
</evidence>
<dbReference type="InterPro" id="IPR003594">
    <property type="entry name" value="HATPase_dom"/>
</dbReference>
<keyword evidence="13 14" id="KW-0472">Membrane</keyword>
<evidence type="ECO:0000313" key="18">
    <source>
        <dbReference type="Proteomes" id="UP001499915"/>
    </source>
</evidence>
<gene>
    <name evidence="17" type="primary">cusS</name>
    <name evidence="17" type="ORF">GCM10009104_17500</name>
</gene>
<dbReference type="InterPro" id="IPR003660">
    <property type="entry name" value="HAMP_dom"/>
</dbReference>
<dbReference type="SUPFAM" id="SSF55874">
    <property type="entry name" value="ATPase domain of HSP90 chaperone/DNA topoisomerase II/histidine kinase"/>
    <property type="match status" value="1"/>
</dbReference>
<keyword evidence="5" id="KW-0597">Phosphoprotein</keyword>
<organism evidence="17 18">
    <name type="scientific">Marinobacterium maritimum</name>
    <dbReference type="NCBI Taxonomy" id="500162"/>
    <lineage>
        <taxon>Bacteria</taxon>
        <taxon>Pseudomonadati</taxon>
        <taxon>Pseudomonadota</taxon>
        <taxon>Gammaproteobacteria</taxon>
        <taxon>Oceanospirillales</taxon>
        <taxon>Oceanospirillaceae</taxon>
        <taxon>Marinobacterium</taxon>
    </lineage>
</organism>
<evidence type="ECO:0000259" key="15">
    <source>
        <dbReference type="PROSITE" id="PS50109"/>
    </source>
</evidence>
<keyword evidence="11 14" id="KW-1133">Transmembrane helix</keyword>
<dbReference type="PANTHER" id="PTHR45436">
    <property type="entry name" value="SENSOR HISTIDINE KINASE YKOH"/>
    <property type="match status" value="1"/>
</dbReference>
<evidence type="ECO:0000256" key="8">
    <source>
        <dbReference type="ARBA" id="ARBA00022741"/>
    </source>
</evidence>
<feature type="domain" description="Histidine kinase" evidence="15">
    <location>
        <begin position="257"/>
        <end position="471"/>
    </location>
</feature>
<keyword evidence="4 14" id="KW-0997">Cell inner membrane</keyword>
<dbReference type="EC" id="2.7.13.3" evidence="14"/>
<reference evidence="18" key="1">
    <citation type="journal article" date="2019" name="Int. J. Syst. Evol. Microbiol.">
        <title>The Global Catalogue of Microorganisms (GCM) 10K type strain sequencing project: providing services to taxonomists for standard genome sequencing and annotation.</title>
        <authorList>
            <consortium name="The Broad Institute Genomics Platform"/>
            <consortium name="The Broad Institute Genome Sequencing Center for Infectious Disease"/>
            <person name="Wu L."/>
            <person name="Ma J."/>
        </authorList>
    </citation>
    <scope>NUCLEOTIDE SEQUENCE [LARGE SCALE GENOMIC DNA]</scope>
    <source>
        <strain evidence="18">JCM 15134</strain>
    </source>
</reference>
<dbReference type="SUPFAM" id="SSF47384">
    <property type="entry name" value="Homodimeric domain of signal transducing histidine kinase"/>
    <property type="match status" value="1"/>
</dbReference>
<dbReference type="InterPro" id="IPR036097">
    <property type="entry name" value="HisK_dim/P_sf"/>
</dbReference>
<dbReference type="SMART" id="SM00388">
    <property type="entry name" value="HisKA"/>
    <property type="match status" value="1"/>
</dbReference>
<dbReference type="PANTHER" id="PTHR45436:SF15">
    <property type="entry name" value="SENSOR HISTIDINE KINASE CUSS"/>
    <property type="match status" value="1"/>
</dbReference>
<evidence type="ECO:0000256" key="14">
    <source>
        <dbReference type="RuleBase" id="RU364088"/>
    </source>
</evidence>
<evidence type="ECO:0000256" key="3">
    <source>
        <dbReference type="ARBA" id="ARBA00022475"/>
    </source>
</evidence>
<evidence type="ECO:0000259" key="16">
    <source>
        <dbReference type="PROSITE" id="PS50885"/>
    </source>
</evidence>
<dbReference type="GO" id="GO:0016301">
    <property type="term" value="F:kinase activity"/>
    <property type="evidence" value="ECO:0007669"/>
    <property type="project" value="UniProtKB-KW"/>
</dbReference>
<feature type="transmembrane region" description="Helical" evidence="14">
    <location>
        <begin position="172"/>
        <end position="195"/>
    </location>
</feature>
<dbReference type="Pfam" id="PF02518">
    <property type="entry name" value="HATPase_c"/>
    <property type="match status" value="1"/>
</dbReference>
<keyword evidence="18" id="KW-1185">Reference proteome</keyword>
<comment type="function">
    <text evidence="14">Member of a two-component regulatory system.</text>
</comment>
<comment type="subcellular location">
    <subcellularLocation>
        <location evidence="2">Cell inner membrane</location>
        <topology evidence="2">Multi-pass membrane protein</topology>
    </subcellularLocation>
</comment>
<dbReference type="InterPro" id="IPR036890">
    <property type="entry name" value="HATPase_C_sf"/>
</dbReference>
<dbReference type="InterPro" id="IPR048590">
    <property type="entry name" value="CusS-like_sensor"/>
</dbReference>
<keyword evidence="7 14" id="KW-0812">Transmembrane</keyword>
<evidence type="ECO:0000256" key="4">
    <source>
        <dbReference type="ARBA" id="ARBA00022519"/>
    </source>
</evidence>
<feature type="transmembrane region" description="Helical" evidence="14">
    <location>
        <begin position="20"/>
        <end position="39"/>
    </location>
</feature>
<evidence type="ECO:0000256" key="11">
    <source>
        <dbReference type="ARBA" id="ARBA00022989"/>
    </source>
</evidence>
<dbReference type="NCBIfam" id="TIGR01386">
    <property type="entry name" value="cztS_silS_copS"/>
    <property type="match status" value="1"/>
</dbReference>
<proteinExistence type="predicted"/>
<dbReference type="Proteomes" id="UP001499915">
    <property type="component" value="Unassembled WGS sequence"/>
</dbReference>
<dbReference type="Pfam" id="PF00512">
    <property type="entry name" value="HisKA"/>
    <property type="match status" value="1"/>
</dbReference>
<keyword evidence="3 14" id="KW-1003">Cell membrane</keyword>
<dbReference type="EMBL" id="BAAAET010000002">
    <property type="protein sequence ID" value="GAA0691181.1"/>
    <property type="molecule type" value="Genomic_DNA"/>
</dbReference>
<name>A0ABP3T8M8_9GAMM</name>
<evidence type="ECO:0000256" key="7">
    <source>
        <dbReference type="ARBA" id="ARBA00022692"/>
    </source>
</evidence>
<evidence type="ECO:0000313" key="17">
    <source>
        <dbReference type="EMBL" id="GAA0691181.1"/>
    </source>
</evidence>
<dbReference type="InterPro" id="IPR006290">
    <property type="entry name" value="CztS_silS_copS"/>
</dbReference>
<keyword evidence="10 14" id="KW-0067">ATP-binding</keyword>
<sequence length="482" mass="53080">MIRAGSVPGLMFMMSLTLRLTLLFSLVSVCILAGLGLLIQRSVENHFATEDFAEIEDKLNQVISILNQGPPPVDKDAMAAVLNELVLSHSYLELHIKSSSGQTLFASGPLSFPLPAGESLQPGKRYRAEWSSQDTGYRGITLLLSEATSAGQGVIITGGIETTRHTLFMQTFAAQLLTFMLLATLLSTLLGWLAVRKGLAPLRLIKARARAVTAERLDQRLPLESVPTEISDLGLELNRMLDRLEESFNRLAHFSSDIAHELRTPLSNLMTQTQVSLSQSRTCEEYSDILASNLEEFERLSRMISDMLFLAKADNGLQLPSTDRVDLAQEVGKLFDFYEALAEDRQVTLTQQGQGSTCGDRLMIDRALGNLISNAVRHTLPGGLIRVEIQTDEDQVRVNVCNQGSPISEHDLRYIFDRFYRCDPARSHGLTESTGLGLPITRAIARAHGGDVSVCSGNAETCFTLILPIHRQGMPNEETAIR</sequence>
<dbReference type="CDD" id="cd00082">
    <property type="entry name" value="HisKA"/>
    <property type="match status" value="1"/>
</dbReference>
<dbReference type="Pfam" id="PF00672">
    <property type="entry name" value="HAMP"/>
    <property type="match status" value="1"/>
</dbReference>
<protein>
    <recommendedName>
        <fullName evidence="14">Sensor protein</fullName>
        <ecNumber evidence="14">2.7.13.3</ecNumber>
    </recommendedName>
</protein>
<evidence type="ECO:0000256" key="13">
    <source>
        <dbReference type="ARBA" id="ARBA00023136"/>
    </source>
</evidence>
<dbReference type="PROSITE" id="PS50885">
    <property type="entry name" value="HAMP"/>
    <property type="match status" value="1"/>
</dbReference>
<dbReference type="SMART" id="SM00304">
    <property type="entry name" value="HAMP"/>
    <property type="match status" value="1"/>
</dbReference>
<evidence type="ECO:0000256" key="2">
    <source>
        <dbReference type="ARBA" id="ARBA00004429"/>
    </source>
</evidence>
<evidence type="ECO:0000256" key="9">
    <source>
        <dbReference type="ARBA" id="ARBA00022777"/>
    </source>
</evidence>
<dbReference type="Gene3D" id="1.10.287.130">
    <property type="match status" value="1"/>
</dbReference>
<evidence type="ECO:0000256" key="12">
    <source>
        <dbReference type="ARBA" id="ARBA00023012"/>
    </source>
</evidence>
<keyword evidence="6 14" id="KW-0808">Transferase</keyword>
<dbReference type="InterPro" id="IPR050428">
    <property type="entry name" value="TCS_sensor_his_kinase"/>
</dbReference>
<dbReference type="InterPro" id="IPR005467">
    <property type="entry name" value="His_kinase_dom"/>
</dbReference>
<comment type="catalytic activity">
    <reaction evidence="1 14">
        <text>ATP + protein L-histidine = ADP + protein N-phospho-L-histidine.</text>
        <dbReference type="EC" id="2.7.13.3"/>
    </reaction>
</comment>
<dbReference type="Gene3D" id="3.30.565.10">
    <property type="entry name" value="Histidine kinase-like ATPase, C-terminal domain"/>
    <property type="match status" value="1"/>
</dbReference>
<dbReference type="CDD" id="cd00075">
    <property type="entry name" value="HATPase"/>
    <property type="match status" value="1"/>
</dbReference>
<evidence type="ECO:0000256" key="1">
    <source>
        <dbReference type="ARBA" id="ARBA00000085"/>
    </source>
</evidence>
<evidence type="ECO:0000256" key="6">
    <source>
        <dbReference type="ARBA" id="ARBA00022679"/>
    </source>
</evidence>
<dbReference type="CDD" id="cd06225">
    <property type="entry name" value="HAMP"/>
    <property type="match status" value="1"/>
</dbReference>
<feature type="domain" description="HAMP" evidence="16">
    <location>
        <begin position="196"/>
        <end position="249"/>
    </location>
</feature>
<dbReference type="Pfam" id="PF21085">
    <property type="entry name" value="CusS"/>
    <property type="match status" value="1"/>
</dbReference>
<dbReference type="Gene3D" id="6.10.340.10">
    <property type="match status" value="1"/>
</dbReference>
<keyword evidence="12 14" id="KW-0902">Two-component regulatory system</keyword>
<dbReference type="InterPro" id="IPR004358">
    <property type="entry name" value="Sig_transdc_His_kin-like_C"/>
</dbReference>
<dbReference type="InterPro" id="IPR003661">
    <property type="entry name" value="HisK_dim/P_dom"/>
</dbReference>